<feature type="compositionally biased region" description="Basic and acidic residues" evidence="7">
    <location>
        <begin position="30"/>
        <end position="60"/>
    </location>
</feature>
<evidence type="ECO:0000256" key="1">
    <source>
        <dbReference type="ARBA" id="ARBA00004120"/>
    </source>
</evidence>
<dbReference type="GO" id="GO:0036038">
    <property type="term" value="C:MKS complex"/>
    <property type="evidence" value="ECO:0007669"/>
    <property type="project" value="TreeGrafter"/>
</dbReference>
<keyword evidence="2" id="KW-0963">Cytoplasm</keyword>
<evidence type="ECO:0000256" key="2">
    <source>
        <dbReference type="ARBA" id="ARBA00022490"/>
    </source>
</evidence>
<dbReference type="EMBL" id="BSXW01012446">
    <property type="protein sequence ID" value="GMF65092.1"/>
    <property type="molecule type" value="Genomic_DNA"/>
</dbReference>
<feature type="compositionally biased region" description="Basic and acidic residues" evidence="7">
    <location>
        <begin position="225"/>
        <end position="237"/>
    </location>
</feature>
<comment type="caution">
    <text evidence="8">The sequence shown here is derived from an EMBL/GenBank/DDBJ whole genome shotgun (WGS) entry which is preliminary data.</text>
</comment>
<protein>
    <recommendedName>
        <fullName evidence="6">B9 domain-containing protein 2</fullName>
    </recommendedName>
</protein>
<dbReference type="Pfam" id="PF07162">
    <property type="entry name" value="B9-C2"/>
    <property type="match status" value="1"/>
</dbReference>
<accession>A0A9W6YIH1</accession>
<feature type="compositionally biased region" description="Basic residues" evidence="7">
    <location>
        <begin position="1"/>
        <end position="13"/>
    </location>
</feature>
<feature type="compositionally biased region" description="Polar residues" evidence="7">
    <location>
        <begin position="176"/>
        <end position="186"/>
    </location>
</feature>
<reference evidence="8" key="1">
    <citation type="submission" date="2023-04" db="EMBL/GenBank/DDBJ databases">
        <title>Phytophthora lilii NBRC 32176.</title>
        <authorList>
            <person name="Ichikawa N."/>
            <person name="Sato H."/>
            <person name="Tonouchi N."/>
        </authorList>
    </citation>
    <scope>NUCLEOTIDE SEQUENCE</scope>
    <source>
        <strain evidence="8">NBRC 32176</strain>
    </source>
</reference>
<evidence type="ECO:0000256" key="3">
    <source>
        <dbReference type="ARBA" id="ARBA00022794"/>
    </source>
</evidence>
<feature type="region of interest" description="Disordered" evidence="7">
    <location>
        <begin position="1"/>
        <end position="308"/>
    </location>
</feature>
<evidence type="ECO:0000256" key="6">
    <source>
        <dbReference type="ARBA" id="ARBA00039272"/>
    </source>
</evidence>
<evidence type="ECO:0000313" key="9">
    <source>
        <dbReference type="Proteomes" id="UP001165083"/>
    </source>
</evidence>
<name>A0A9W6YIH1_9STRA</name>
<keyword evidence="4" id="KW-0206">Cytoskeleton</keyword>
<keyword evidence="5" id="KW-0966">Cell projection</keyword>
<evidence type="ECO:0000313" key="8">
    <source>
        <dbReference type="EMBL" id="GMF65092.1"/>
    </source>
</evidence>
<feature type="compositionally biased region" description="Basic and acidic residues" evidence="7">
    <location>
        <begin position="150"/>
        <end position="175"/>
    </location>
</feature>
<feature type="compositionally biased region" description="Polar residues" evidence="7">
    <location>
        <begin position="272"/>
        <end position="290"/>
    </location>
</feature>
<dbReference type="GO" id="GO:0060271">
    <property type="term" value="P:cilium assembly"/>
    <property type="evidence" value="ECO:0007669"/>
    <property type="project" value="TreeGrafter"/>
</dbReference>
<evidence type="ECO:0000256" key="7">
    <source>
        <dbReference type="SAM" id="MobiDB-lite"/>
    </source>
</evidence>
<dbReference type="PANTHER" id="PTHR12968:SF2">
    <property type="entry name" value="B9 DOMAIN-CONTAINING PROTEIN 2"/>
    <property type="match status" value="1"/>
</dbReference>
<evidence type="ECO:0000256" key="5">
    <source>
        <dbReference type="ARBA" id="ARBA00023273"/>
    </source>
</evidence>
<keyword evidence="9" id="KW-1185">Reference proteome</keyword>
<gene>
    <name evidence="8" type="ORF">Plil01_001781400</name>
</gene>
<feature type="compositionally biased region" description="Low complexity" evidence="7">
    <location>
        <begin position="136"/>
        <end position="149"/>
    </location>
</feature>
<dbReference type="InterPro" id="IPR010796">
    <property type="entry name" value="C2_B9-type_dom"/>
</dbReference>
<evidence type="ECO:0000256" key="4">
    <source>
        <dbReference type="ARBA" id="ARBA00023212"/>
    </source>
</evidence>
<keyword evidence="3" id="KW-0970">Cilium biogenesis/degradation</keyword>
<proteinExistence type="predicted"/>
<sequence>MLKKLASPKKRPPAQRCVVGSGLLGSTAKSPEKKKKEPKPKPKPKEKEKPKPKPPKEKKEKAKKPDKKEPDAFGFGEAEAAGEKGGEEAKEAGKADATATEAKNPSPRKSIARAFRRKSLFEQDDTPGENEKPATKKPLSSPKKMLMKLPKPEKKSKLVDKTREAKPPEEAHDPSAHTSAATENNPLTPPKSDAAAESPKRKSRWKIPDMKHHNSSKASSNQKETINEEEKAPESKDPPLSPVSDNNASREKSPSPRLRGNKRGKLDKRQLSLVQSSSGDSDQENQTSVLSPLRRHKPDPDATLPIPESPYNVYRLQKRLTQLDVPPAYQPEVHLIGEIVSGHGFGSAGGLTCKWRVEYGSRWSHIAGDQFGQTQLDYPSTAPWASDPDVAVWAHPIDLHFATSAFQGWPKLLLQVWRADSSMKLHVVGYGFAPVPFAAGQHKLWVSLWRPLGTTKEELDVQLLGRTPELKNDDVLFNAAWSERCRLRTVSTGKVLIHIGVLLRHFQAGVIEA</sequence>
<dbReference type="OrthoDB" id="184109at2759"/>
<dbReference type="AlphaFoldDB" id="A0A9W6YIH1"/>
<comment type="subcellular location">
    <subcellularLocation>
        <location evidence="1">Cytoplasm</location>
        <location evidence="1">Cytoskeleton</location>
        <location evidence="1">Cilium basal body</location>
    </subcellularLocation>
</comment>
<dbReference type="PROSITE" id="PS51381">
    <property type="entry name" value="C2_B9"/>
    <property type="match status" value="1"/>
</dbReference>
<organism evidence="8 9">
    <name type="scientific">Phytophthora lilii</name>
    <dbReference type="NCBI Taxonomy" id="2077276"/>
    <lineage>
        <taxon>Eukaryota</taxon>
        <taxon>Sar</taxon>
        <taxon>Stramenopiles</taxon>
        <taxon>Oomycota</taxon>
        <taxon>Peronosporomycetes</taxon>
        <taxon>Peronosporales</taxon>
        <taxon>Peronosporaceae</taxon>
        <taxon>Phytophthora</taxon>
    </lineage>
</organism>
<dbReference type="Proteomes" id="UP001165083">
    <property type="component" value="Unassembled WGS sequence"/>
</dbReference>
<feature type="compositionally biased region" description="Basic and acidic residues" evidence="7">
    <location>
        <begin position="81"/>
        <end position="94"/>
    </location>
</feature>
<dbReference type="PANTHER" id="PTHR12968">
    <property type="entry name" value="B9 DOMAIN-CONTAINING"/>
    <property type="match status" value="1"/>
</dbReference>